<dbReference type="EMBL" id="QGNW01000048">
    <property type="protein sequence ID" value="RVX07020.1"/>
    <property type="molecule type" value="Genomic_DNA"/>
</dbReference>
<protein>
    <submittedName>
        <fullName evidence="1">Uncharacterized protein</fullName>
    </submittedName>
</protein>
<gene>
    <name evidence="1" type="ORF">CK203_030532</name>
</gene>
<dbReference type="Proteomes" id="UP000288805">
    <property type="component" value="Unassembled WGS sequence"/>
</dbReference>
<reference evidence="1 2" key="1">
    <citation type="journal article" date="2018" name="PLoS Genet.">
        <title>Population sequencing reveals clonal diversity and ancestral inbreeding in the grapevine cultivar Chardonnay.</title>
        <authorList>
            <person name="Roach M.J."/>
            <person name="Johnson D.L."/>
            <person name="Bohlmann J."/>
            <person name="van Vuuren H.J."/>
            <person name="Jones S.J."/>
            <person name="Pretorius I.S."/>
            <person name="Schmidt S.A."/>
            <person name="Borneman A.R."/>
        </authorList>
    </citation>
    <scope>NUCLEOTIDE SEQUENCE [LARGE SCALE GENOMIC DNA]</scope>
    <source>
        <strain evidence="2">cv. Chardonnay</strain>
        <tissue evidence="1">Leaf</tissue>
    </source>
</reference>
<sequence>MDPRPFPFRHGMTQGALLALHRVVSEAESLLSQLEYVRMTSFLMPIFASISGQRPANSTFEDVDAHSTPIEGTQIAERDLSTRSYILIRRPSDNSLSFETLMAYYRVHDYSWRPESYPIHFTIDGRHGILEARHIAEALQILFEPVDPSILEHMGFPTKPQLERRRFFRAIHSQKWNQLAGYSAPLGAPPMVAPPVPHGRVGRASTETIPLVPILRLLLLLPYDSYCSTTSRPTTSEPPSPSLLRSFVALYIPFKHSRPHMFLSSSRWLRCLPIRTSRLLYSARFSSTWDFASTTA</sequence>
<name>A0A438JDI6_VITVI</name>
<evidence type="ECO:0000313" key="1">
    <source>
        <dbReference type="EMBL" id="RVX07020.1"/>
    </source>
</evidence>
<dbReference type="AlphaFoldDB" id="A0A438JDI6"/>
<accession>A0A438JDI6</accession>
<comment type="caution">
    <text evidence="1">The sequence shown here is derived from an EMBL/GenBank/DDBJ whole genome shotgun (WGS) entry which is preliminary data.</text>
</comment>
<organism evidence="1 2">
    <name type="scientific">Vitis vinifera</name>
    <name type="common">Grape</name>
    <dbReference type="NCBI Taxonomy" id="29760"/>
    <lineage>
        <taxon>Eukaryota</taxon>
        <taxon>Viridiplantae</taxon>
        <taxon>Streptophyta</taxon>
        <taxon>Embryophyta</taxon>
        <taxon>Tracheophyta</taxon>
        <taxon>Spermatophyta</taxon>
        <taxon>Magnoliopsida</taxon>
        <taxon>eudicotyledons</taxon>
        <taxon>Gunneridae</taxon>
        <taxon>Pentapetalae</taxon>
        <taxon>rosids</taxon>
        <taxon>Vitales</taxon>
        <taxon>Vitaceae</taxon>
        <taxon>Viteae</taxon>
        <taxon>Vitis</taxon>
    </lineage>
</organism>
<proteinExistence type="predicted"/>
<evidence type="ECO:0000313" key="2">
    <source>
        <dbReference type="Proteomes" id="UP000288805"/>
    </source>
</evidence>